<feature type="transmembrane region" description="Helical" evidence="1">
    <location>
        <begin position="16"/>
        <end position="36"/>
    </location>
</feature>
<proteinExistence type="predicted"/>
<evidence type="ECO:0000256" key="1">
    <source>
        <dbReference type="SAM" id="Phobius"/>
    </source>
</evidence>
<dbReference type="AlphaFoldDB" id="A0A2P2QWV3"/>
<keyword evidence="1" id="KW-0472">Membrane</keyword>
<keyword evidence="1" id="KW-1133">Transmembrane helix</keyword>
<keyword evidence="1" id="KW-0812">Transmembrane</keyword>
<dbReference type="EMBL" id="GGEC01090998">
    <property type="protein sequence ID" value="MBX71482.1"/>
    <property type="molecule type" value="Transcribed_RNA"/>
</dbReference>
<protein>
    <submittedName>
        <fullName evidence="2">Uncharacterized protein</fullName>
    </submittedName>
</protein>
<accession>A0A2P2QWV3</accession>
<evidence type="ECO:0000313" key="2">
    <source>
        <dbReference type="EMBL" id="MBX71482.1"/>
    </source>
</evidence>
<sequence>MVVAISYVMHGHLHTLYVYAYQLFSLIVFSSCKIFLKVF</sequence>
<name>A0A2P2QWV3_RHIMU</name>
<organism evidence="2">
    <name type="scientific">Rhizophora mucronata</name>
    <name type="common">Asiatic mangrove</name>
    <dbReference type="NCBI Taxonomy" id="61149"/>
    <lineage>
        <taxon>Eukaryota</taxon>
        <taxon>Viridiplantae</taxon>
        <taxon>Streptophyta</taxon>
        <taxon>Embryophyta</taxon>
        <taxon>Tracheophyta</taxon>
        <taxon>Spermatophyta</taxon>
        <taxon>Magnoliopsida</taxon>
        <taxon>eudicotyledons</taxon>
        <taxon>Gunneridae</taxon>
        <taxon>Pentapetalae</taxon>
        <taxon>rosids</taxon>
        <taxon>fabids</taxon>
        <taxon>Malpighiales</taxon>
        <taxon>Rhizophoraceae</taxon>
        <taxon>Rhizophora</taxon>
    </lineage>
</organism>
<reference evidence="2" key="1">
    <citation type="submission" date="2018-02" db="EMBL/GenBank/DDBJ databases">
        <title>Rhizophora mucronata_Transcriptome.</title>
        <authorList>
            <person name="Meera S.P."/>
            <person name="Sreeshan A."/>
            <person name="Augustine A."/>
        </authorList>
    </citation>
    <scope>NUCLEOTIDE SEQUENCE</scope>
    <source>
        <tissue evidence="2">Leaf</tissue>
    </source>
</reference>